<sequence length="233" mass="24815">MSLTSPALRLRGRRVVLASASPRRKEILGRAGVAFEVIPPRFPETLSKAAWPRPQDYARETATGKAREVAARVAQEDPETATVVIGADTVVAVDGRILEKPRDREDALGMLRSLSGKQHSVITGVAIVTWGGLGGPAQEVRAFHEETRVTFSPLSEELIREYADGGEGWDKAGAYAIQGRGAMLVQGVAGDALNAAGFPLNRFCRELARALPVPAGSEEVTSSTTGVDSADRK</sequence>
<keyword evidence="3" id="KW-0963">Cytoplasm</keyword>
<dbReference type="NCBIfam" id="TIGR00172">
    <property type="entry name" value="maf"/>
    <property type="match status" value="1"/>
</dbReference>
<dbReference type="Pfam" id="PF02545">
    <property type="entry name" value="Maf"/>
    <property type="match status" value="1"/>
</dbReference>
<dbReference type="RefSeq" id="XP_021009936.1">
    <property type="nucleotide sequence ID" value="XM_021154277.2"/>
</dbReference>
<dbReference type="InterPro" id="IPR003697">
    <property type="entry name" value="Maf-like"/>
</dbReference>
<evidence type="ECO:0000313" key="7">
    <source>
        <dbReference type="Proteomes" id="UP000515126"/>
    </source>
</evidence>
<dbReference type="FunFam" id="3.90.950.10:FF:000005">
    <property type="entry name" value="7-methyl-GTP pyrophosphatase"/>
    <property type="match status" value="1"/>
</dbReference>
<evidence type="ECO:0000256" key="2">
    <source>
        <dbReference type="ARBA" id="ARBA00004496"/>
    </source>
</evidence>
<dbReference type="PANTHER" id="PTHR43213:SF5">
    <property type="entry name" value="BIFUNCTIONAL DTTP_UTP PYROPHOSPHATASE_METHYLTRANSFERASE PROTEIN-RELATED"/>
    <property type="match status" value="1"/>
</dbReference>
<comment type="cofactor">
    <cofactor evidence="1">
        <name>a divalent metal cation</name>
        <dbReference type="ChEBI" id="CHEBI:60240"/>
    </cofactor>
</comment>
<evidence type="ECO:0000256" key="5">
    <source>
        <dbReference type="ARBA" id="ARBA00023080"/>
    </source>
</evidence>
<keyword evidence="7" id="KW-1185">Reference proteome</keyword>
<accession>A0A6P5P4Z1</accession>
<evidence type="ECO:0000256" key="6">
    <source>
        <dbReference type="SAM" id="MobiDB-lite"/>
    </source>
</evidence>
<dbReference type="GeneID" id="110287730"/>
<dbReference type="AlphaFoldDB" id="A0A6P5P4Z1"/>
<proteinExistence type="inferred from homology"/>
<dbReference type="PIRSF" id="PIRSF006305">
    <property type="entry name" value="Maf"/>
    <property type="match status" value="1"/>
</dbReference>
<dbReference type="GO" id="GO:0009117">
    <property type="term" value="P:nucleotide metabolic process"/>
    <property type="evidence" value="ECO:0007669"/>
    <property type="project" value="UniProtKB-KW"/>
</dbReference>
<organism evidence="7 8">
    <name type="scientific">Mus caroli</name>
    <name type="common">Ryukyu mouse</name>
    <name type="synonym">Ricefield mouse</name>
    <dbReference type="NCBI Taxonomy" id="10089"/>
    <lineage>
        <taxon>Eukaryota</taxon>
        <taxon>Metazoa</taxon>
        <taxon>Chordata</taxon>
        <taxon>Craniata</taxon>
        <taxon>Vertebrata</taxon>
        <taxon>Euteleostomi</taxon>
        <taxon>Mammalia</taxon>
        <taxon>Eutheria</taxon>
        <taxon>Euarchontoglires</taxon>
        <taxon>Glires</taxon>
        <taxon>Rodentia</taxon>
        <taxon>Myomorpha</taxon>
        <taxon>Muroidea</taxon>
        <taxon>Muridae</taxon>
        <taxon>Murinae</taxon>
        <taxon>Mus</taxon>
        <taxon>Mus</taxon>
    </lineage>
</organism>
<dbReference type="GO" id="GO:0047429">
    <property type="term" value="F:nucleoside triphosphate diphosphatase activity"/>
    <property type="evidence" value="ECO:0007669"/>
    <property type="project" value="InterPro"/>
</dbReference>
<dbReference type="Gene3D" id="3.90.950.10">
    <property type="match status" value="1"/>
</dbReference>
<dbReference type="CDD" id="cd00555">
    <property type="entry name" value="Maf"/>
    <property type="match status" value="1"/>
</dbReference>
<evidence type="ECO:0000256" key="3">
    <source>
        <dbReference type="ARBA" id="ARBA00022490"/>
    </source>
</evidence>
<keyword evidence="5" id="KW-0546">Nucleotide metabolism</keyword>
<dbReference type="PANTHER" id="PTHR43213">
    <property type="entry name" value="BIFUNCTIONAL DTTP/UTP PYROPHOSPHATASE/METHYLTRANSFERASE PROTEIN-RELATED"/>
    <property type="match status" value="1"/>
</dbReference>
<dbReference type="SUPFAM" id="SSF52972">
    <property type="entry name" value="ITPase-like"/>
    <property type="match status" value="1"/>
</dbReference>
<evidence type="ECO:0000256" key="4">
    <source>
        <dbReference type="ARBA" id="ARBA00022801"/>
    </source>
</evidence>
<evidence type="ECO:0000313" key="9">
    <source>
        <dbReference type="RefSeq" id="XP_021009937.1"/>
    </source>
</evidence>
<evidence type="ECO:0000313" key="8">
    <source>
        <dbReference type="RefSeq" id="XP_021009936.1"/>
    </source>
</evidence>
<dbReference type="KEGG" id="mcal:110287730"/>
<evidence type="ECO:0000256" key="1">
    <source>
        <dbReference type="ARBA" id="ARBA00001968"/>
    </source>
</evidence>
<reference evidence="8 9" key="1">
    <citation type="submission" date="2025-04" db="UniProtKB">
        <authorList>
            <consortium name="RefSeq"/>
        </authorList>
    </citation>
    <scope>IDENTIFICATION</scope>
</reference>
<dbReference type="Proteomes" id="UP000515126">
    <property type="component" value="Unplaced"/>
</dbReference>
<feature type="region of interest" description="Disordered" evidence="6">
    <location>
        <begin position="214"/>
        <end position="233"/>
    </location>
</feature>
<name>A0A6P5P4Z1_MUSCR</name>
<gene>
    <name evidence="8 9" type="primary">LOC110287730</name>
</gene>
<comment type="subcellular location">
    <subcellularLocation>
        <location evidence="2">Cytoplasm</location>
    </subcellularLocation>
</comment>
<keyword evidence="4" id="KW-0378">Hydrolase</keyword>
<dbReference type="InterPro" id="IPR029001">
    <property type="entry name" value="ITPase-like_fam"/>
</dbReference>
<dbReference type="RefSeq" id="XP_021009937.1">
    <property type="nucleotide sequence ID" value="XM_021154278.2"/>
</dbReference>
<dbReference type="HAMAP" id="MF_00528">
    <property type="entry name" value="Maf"/>
    <property type="match status" value="1"/>
</dbReference>
<protein>
    <submittedName>
        <fullName evidence="8 9">Probable bifunctional dTTP/UTP pyrophosphatase/methyltransferase protein isoform X1</fullName>
    </submittedName>
</protein>
<dbReference type="GO" id="GO:0005737">
    <property type="term" value="C:cytoplasm"/>
    <property type="evidence" value="ECO:0007669"/>
    <property type="project" value="UniProtKB-SubCell"/>
</dbReference>